<dbReference type="STRING" id="112413.SAMN05421854_104295"/>
<keyword evidence="1" id="KW-0812">Transmembrane</keyword>
<evidence type="ECO:0000313" key="3">
    <source>
        <dbReference type="Proteomes" id="UP000199137"/>
    </source>
</evidence>
<keyword evidence="1" id="KW-0472">Membrane</keyword>
<dbReference type="AlphaFoldDB" id="A0A1I5N8F2"/>
<dbReference type="EMBL" id="FOWC01000004">
    <property type="protein sequence ID" value="SFP18129.1"/>
    <property type="molecule type" value="Genomic_DNA"/>
</dbReference>
<keyword evidence="1" id="KW-1133">Transmembrane helix</keyword>
<feature type="transmembrane region" description="Helical" evidence="1">
    <location>
        <begin position="41"/>
        <end position="60"/>
    </location>
</feature>
<feature type="transmembrane region" description="Helical" evidence="1">
    <location>
        <begin position="142"/>
        <end position="162"/>
    </location>
</feature>
<dbReference type="OrthoDB" id="3240366at2"/>
<reference evidence="2 3" key="1">
    <citation type="submission" date="2016-10" db="EMBL/GenBank/DDBJ databases">
        <authorList>
            <person name="de Groot N.N."/>
        </authorList>
    </citation>
    <scope>NUCLEOTIDE SEQUENCE [LARGE SCALE GENOMIC DNA]</scope>
    <source>
        <strain evidence="2 3">DSM 44637</strain>
    </source>
</reference>
<feature type="transmembrane region" description="Helical" evidence="1">
    <location>
        <begin position="72"/>
        <end position="91"/>
    </location>
</feature>
<dbReference type="RefSeq" id="WP_093574036.1">
    <property type="nucleotide sequence ID" value="NZ_FOWC01000004.1"/>
</dbReference>
<accession>A0A1I5N8F2</accession>
<organism evidence="2 3">
    <name type="scientific">Amycolatopsis rubida</name>
    <dbReference type="NCBI Taxonomy" id="112413"/>
    <lineage>
        <taxon>Bacteria</taxon>
        <taxon>Bacillati</taxon>
        <taxon>Actinomycetota</taxon>
        <taxon>Actinomycetes</taxon>
        <taxon>Pseudonocardiales</taxon>
        <taxon>Pseudonocardiaceae</taxon>
        <taxon>Amycolatopsis</taxon>
    </lineage>
</organism>
<feature type="transmembrane region" description="Helical" evidence="1">
    <location>
        <begin position="169"/>
        <end position="185"/>
    </location>
</feature>
<name>A0A1I5N8F2_9PSEU</name>
<protein>
    <submittedName>
        <fullName evidence="2">Uncharacterized protein</fullName>
    </submittedName>
</protein>
<feature type="transmembrane region" description="Helical" evidence="1">
    <location>
        <begin position="191"/>
        <end position="211"/>
    </location>
</feature>
<dbReference type="Proteomes" id="UP000199137">
    <property type="component" value="Unassembled WGS sequence"/>
</dbReference>
<sequence>MNNDAGDPVEDEGEPLSVAESLELIARQNERTRRELRVSPARLFAVWAFAWLVGWGLVYLSDDRSAALLPGWVAGIVVAVLMVGAIVYSAWHGSKGGRGIRGPSRRIGAMYGWAWMISFAGMSLIDIRITKLLPEGSDLVPLLWSGTSLLLTGALYLAGGMLWQDLRQYFFGGWIIVCSGASVLVGVPGNFLVLSLAGGGGFAVAALVYVVRPRD</sequence>
<evidence type="ECO:0000256" key="1">
    <source>
        <dbReference type="SAM" id="Phobius"/>
    </source>
</evidence>
<feature type="transmembrane region" description="Helical" evidence="1">
    <location>
        <begin position="112"/>
        <end position="130"/>
    </location>
</feature>
<evidence type="ECO:0000313" key="2">
    <source>
        <dbReference type="EMBL" id="SFP18129.1"/>
    </source>
</evidence>
<gene>
    <name evidence="2" type="ORF">SAMN05421854_104295</name>
</gene>
<proteinExistence type="predicted"/>